<dbReference type="InterPro" id="IPR051448">
    <property type="entry name" value="CdaR-like_regulators"/>
</dbReference>
<dbReference type="Gene3D" id="1.10.10.2840">
    <property type="entry name" value="PucR C-terminal helix-turn-helix domain"/>
    <property type="match status" value="1"/>
</dbReference>
<dbReference type="InterPro" id="IPR042070">
    <property type="entry name" value="PucR_C-HTH_sf"/>
</dbReference>
<accession>A0ABW1AE93</accession>
<dbReference type="RefSeq" id="WP_378289247.1">
    <property type="nucleotide sequence ID" value="NZ_JBHSON010000098.1"/>
</dbReference>
<evidence type="ECO:0000259" key="2">
    <source>
        <dbReference type="Pfam" id="PF13556"/>
    </source>
</evidence>
<dbReference type="InterPro" id="IPR025751">
    <property type="entry name" value="RsbRD_N_dom"/>
</dbReference>
<keyword evidence="5" id="KW-1185">Reference proteome</keyword>
<comment type="caution">
    <text evidence="4">The sequence shown here is derived from an EMBL/GenBank/DDBJ whole genome shotgun (WGS) entry which is preliminary data.</text>
</comment>
<proteinExistence type="predicted"/>
<dbReference type="PANTHER" id="PTHR33744">
    <property type="entry name" value="CARBOHYDRATE DIACID REGULATOR"/>
    <property type="match status" value="1"/>
</dbReference>
<dbReference type="EMBL" id="JBHSON010000098">
    <property type="protein sequence ID" value="MFC5752841.1"/>
    <property type="molecule type" value="Genomic_DNA"/>
</dbReference>
<evidence type="ECO:0000313" key="5">
    <source>
        <dbReference type="Proteomes" id="UP001596074"/>
    </source>
</evidence>
<evidence type="ECO:0000256" key="1">
    <source>
        <dbReference type="SAM" id="MobiDB-lite"/>
    </source>
</evidence>
<feature type="domain" description="RsbT co-antagonist protein RsbRD N-terminal" evidence="3">
    <location>
        <begin position="72"/>
        <end position="179"/>
    </location>
</feature>
<reference evidence="5" key="1">
    <citation type="journal article" date="2019" name="Int. J. Syst. Evol. Microbiol.">
        <title>The Global Catalogue of Microorganisms (GCM) 10K type strain sequencing project: providing services to taxonomists for standard genome sequencing and annotation.</title>
        <authorList>
            <consortium name="The Broad Institute Genomics Platform"/>
            <consortium name="The Broad Institute Genome Sequencing Center for Infectious Disease"/>
            <person name="Wu L."/>
            <person name="Ma J."/>
        </authorList>
    </citation>
    <scope>NUCLEOTIDE SEQUENCE [LARGE SCALE GENOMIC DNA]</scope>
    <source>
        <strain evidence="5">KCTC 42087</strain>
    </source>
</reference>
<evidence type="ECO:0000259" key="3">
    <source>
        <dbReference type="Pfam" id="PF14361"/>
    </source>
</evidence>
<name>A0ABW1AE93_9ACTN</name>
<feature type="region of interest" description="Disordered" evidence="1">
    <location>
        <begin position="1"/>
        <end position="22"/>
    </location>
</feature>
<sequence length="421" mass="46052">MTTQSPPRPDRRAGRKARRRDELARSLVERARLPEAAPSIAVAAAHAARSQILAYEWGPPPSEPRAAREPYRPDLLTQAIQEALCGFPAALEQDDAVPAPVLDVFWLLGEAEARAGRDLADLQEALSIAGGVATQRLTEGALGHGFTTTPDEAGRLVRSGLTYINRLRHAAAAGYAAVLASGEPAAGADRARRRLLEALLRPGCRPDELEKAAADAGWTLPRTLAVVAVDSRRVPTRVPRFLPPDVLPALHLDGPCLIVPDPAGPGRRDVLRRILGDHPAVVGPTVEPGRAALSLRLARRGLDRLPAEVIAARTPVHVAEHIPTLLLLHSPDLTRYVIDRRLAPFERFRPSQRDRLAETLLAYIECGFNAVSTAERLRVHPQTVRSRIRHLNHHLGPDIYDPEHALDYLMALHAWRLRSVP</sequence>
<dbReference type="Pfam" id="PF14361">
    <property type="entry name" value="RsbRD_N"/>
    <property type="match status" value="1"/>
</dbReference>
<organism evidence="4 5">
    <name type="scientific">Actinomadura rugatobispora</name>
    <dbReference type="NCBI Taxonomy" id="1994"/>
    <lineage>
        <taxon>Bacteria</taxon>
        <taxon>Bacillati</taxon>
        <taxon>Actinomycetota</taxon>
        <taxon>Actinomycetes</taxon>
        <taxon>Streptosporangiales</taxon>
        <taxon>Thermomonosporaceae</taxon>
        <taxon>Actinomadura</taxon>
    </lineage>
</organism>
<dbReference type="InterPro" id="IPR025736">
    <property type="entry name" value="PucR_C-HTH_dom"/>
</dbReference>
<feature type="domain" description="PucR C-terminal helix-turn-helix" evidence="2">
    <location>
        <begin position="356"/>
        <end position="414"/>
    </location>
</feature>
<protein>
    <submittedName>
        <fullName evidence="4">PucR family transcriptional regulator</fullName>
    </submittedName>
</protein>
<dbReference type="PANTHER" id="PTHR33744:SF1">
    <property type="entry name" value="DNA-BINDING TRANSCRIPTIONAL ACTIVATOR ADER"/>
    <property type="match status" value="1"/>
</dbReference>
<evidence type="ECO:0000313" key="4">
    <source>
        <dbReference type="EMBL" id="MFC5752841.1"/>
    </source>
</evidence>
<dbReference type="Proteomes" id="UP001596074">
    <property type="component" value="Unassembled WGS sequence"/>
</dbReference>
<dbReference type="Pfam" id="PF13556">
    <property type="entry name" value="HTH_30"/>
    <property type="match status" value="1"/>
</dbReference>
<gene>
    <name evidence="4" type="ORF">ACFPZN_45125</name>
</gene>